<evidence type="ECO:0000313" key="2">
    <source>
        <dbReference type="Proteomes" id="UP001054252"/>
    </source>
</evidence>
<dbReference type="EMBL" id="BPVZ01000046">
    <property type="protein sequence ID" value="GKV16755.1"/>
    <property type="molecule type" value="Genomic_DNA"/>
</dbReference>
<name>A0AAV5K1G7_9ROSI</name>
<dbReference type="AlphaFoldDB" id="A0AAV5K1G7"/>
<sequence>MRLVVTDFPNLSLLGGEEALNSSQKLMCRSSASSVEMVVWDLCTMSLTV</sequence>
<organism evidence="1 2">
    <name type="scientific">Rubroshorea leprosula</name>
    <dbReference type="NCBI Taxonomy" id="152421"/>
    <lineage>
        <taxon>Eukaryota</taxon>
        <taxon>Viridiplantae</taxon>
        <taxon>Streptophyta</taxon>
        <taxon>Embryophyta</taxon>
        <taxon>Tracheophyta</taxon>
        <taxon>Spermatophyta</taxon>
        <taxon>Magnoliopsida</taxon>
        <taxon>eudicotyledons</taxon>
        <taxon>Gunneridae</taxon>
        <taxon>Pentapetalae</taxon>
        <taxon>rosids</taxon>
        <taxon>malvids</taxon>
        <taxon>Malvales</taxon>
        <taxon>Dipterocarpaceae</taxon>
        <taxon>Rubroshorea</taxon>
    </lineage>
</organism>
<gene>
    <name evidence="1" type="ORF">SLEP1_g27349</name>
</gene>
<dbReference type="Proteomes" id="UP001054252">
    <property type="component" value="Unassembled WGS sequence"/>
</dbReference>
<reference evidence="1 2" key="1">
    <citation type="journal article" date="2021" name="Commun. Biol.">
        <title>The genome of Shorea leprosula (Dipterocarpaceae) highlights the ecological relevance of drought in aseasonal tropical rainforests.</title>
        <authorList>
            <person name="Ng K.K.S."/>
            <person name="Kobayashi M.J."/>
            <person name="Fawcett J.A."/>
            <person name="Hatakeyama M."/>
            <person name="Paape T."/>
            <person name="Ng C.H."/>
            <person name="Ang C.C."/>
            <person name="Tnah L.H."/>
            <person name="Lee C.T."/>
            <person name="Nishiyama T."/>
            <person name="Sese J."/>
            <person name="O'Brien M.J."/>
            <person name="Copetti D."/>
            <person name="Mohd Noor M.I."/>
            <person name="Ong R.C."/>
            <person name="Putra M."/>
            <person name="Sireger I.Z."/>
            <person name="Indrioko S."/>
            <person name="Kosugi Y."/>
            <person name="Izuno A."/>
            <person name="Isagi Y."/>
            <person name="Lee S.L."/>
            <person name="Shimizu K.K."/>
        </authorList>
    </citation>
    <scope>NUCLEOTIDE SEQUENCE [LARGE SCALE GENOMIC DNA]</scope>
    <source>
        <strain evidence="1">214</strain>
    </source>
</reference>
<protein>
    <submittedName>
        <fullName evidence="1">Uncharacterized protein</fullName>
    </submittedName>
</protein>
<keyword evidence="2" id="KW-1185">Reference proteome</keyword>
<evidence type="ECO:0000313" key="1">
    <source>
        <dbReference type="EMBL" id="GKV16755.1"/>
    </source>
</evidence>
<proteinExistence type="predicted"/>
<accession>A0AAV5K1G7</accession>
<comment type="caution">
    <text evidence="1">The sequence shown here is derived from an EMBL/GenBank/DDBJ whole genome shotgun (WGS) entry which is preliminary data.</text>
</comment>